<dbReference type="EMBL" id="JAAKFY010000025">
    <property type="protein sequence ID" value="KAF3835788.1"/>
    <property type="molecule type" value="Genomic_DNA"/>
</dbReference>
<name>A0A7J5XHV9_DISMA</name>
<feature type="non-terminal residue" evidence="1">
    <location>
        <position position="92"/>
    </location>
</feature>
<dbReference type="Proteomes" id="UP000518266">
    <property type="component" value="Unassembled WGS sequence"/>
</dbReference>
<dbReference type="OrthoDB" id="8962491at2759"/>
<organism evidence="1 2">
    <name type="scientific">Dissostichus mawsoni</name>
    <name type="common">Antarctic cod</name>
    <dbReference type="NCBI Taxonomy" id="36200"/>
    <lineage>
        <taxon>Eukaryota</taxon>
        <taxon>Metazoa</taxon>
        <taxon>Chordata</taxon>
        <taxon>Craniata</taxon>
        <taxon>Vertebrata</taxon>
        <taxon>Euteleostomi</taxon>
        <taxon>Actinopterygii</taxon>
        <taxon>Neopterygii</taxon>
        <taxon>Teleostei</taxon>
        <taxon>Neoteleostei</taxon>
        <taxon>Acanthomorphata</taxon>
        <taxon>Eupercaria</taxon>
        <taxon>Perciformes</taxon>
        <taxon>Notothenioidei</taxon>
        <taxon>Nototheniidae</taxon>
        <taxon>Dissostichus</taxon>
    </lineage>
</organism>
<accession>A0A7J5XHV9</accession>
<protein>
    <submittedName>
        <fullName evidence="1">Uncharacterized protein</fullName>
    </submittedName>
</protein>
<gene>
    <name evidence="1" type="ORF">F7725_028346</name>
</gene>
<comment type="caution">
    <text evidence="1">The sequence shown here is derived from an EMBL/GenBank/DDBJ whole genome shotgun (WGS) entry which is preliminary data.</text>
</comment>
<reference evidence="1 2" key="1">
    <citation type="submission" date="2020-03" db="EMBL/GenBank/DDBJ databases">
        <title>Dissostichus mawsoni Genome sequencing and assembly.</title>
        <authorList>
            <person name="Park H."/>
        </authorList>
    </citation>
    <scope>NUCLEOTIDE SEQUENCE [LARGE SCALE GENOMIC DNA]</scope>
    <source>
        <strain evidence="1">DM0001</strain>
        <tissue evidence="1">Muscle</tissue>
    </source>
</reference>
<proteinExistence type="predicted"/>
<evidence type="ECO:0000313" key="2">
    <source>
        <dbReference type="Proteomes" id="UP000518266"/>
    </source>
</evidence>
<evidence type="ECO:0000313" key="1">
    <source>
        <dbReference type="EMBL" id="KAF3835788.1"/>
    </source>
</evidence>
<dbReference type="AlphaFoldDB" id="A0A7J5XHV9"/>
<sequence>MHNEKVEKKREILNRLVHLMGETIKEEISKAPFVALMLDPTSELSNAVQFSFVVRFATVALVFTVFEKKDALKDLFDDIVDHHEEFDDSAIL</sequence>
<keyword evidence="2" id="KW-1185">Reference proteome</keyword>